<proteinExistence type="predicted"/>
<evidence type="ECO:0000313" key="2">
    <source>
        <dbReference type="Proteomes" id="UP001172680"/>
    </source>
</evidence>
<organism evidence="1 2">
    <name type="scientific">Coniosporium tulheliwenetii</name>
    <dbReference type="NCBI Taxonomy" id="3383036"/>
    <lineage>
        <taxon>Eukaryota</taxon>
        <taxon>Fungi</taxon>
        <taxon>Dikarya</taxon>
        <taxon>Ascomycota</taxon>
        <taxon>Pezizomycotina</taxon>
        <taxon>Dothideomycetes</taxon>
        <taxon>Dothideomycetes incertae sedis</taxon>
        <taxon>Coniosporium</taxon>
    </lineage>
</organism>
<evidence type="ECO:0000313" key="1">
    <source>
        <dbReference type="EMBL" id="KAJ9637680.1"/>
    </source>
</evidence>
<reference evidence="1" key="1">
    <citation type="submission" date="2022-10" db="EMBL/GenBank/DDBJ databases">
        <title>Culturing micro-colonial fungi from biological soil crusts in the Mojave desert and describing Neophaeococcomyces mojavensis, and introducing the new genera and species Taxawa tesnikishii.</title>
        <authorList>
            <person name="Kurbessoian T."/>
            <person name="Stajich J.E."/>
        </authorList>
    </citation>
    <scope>NUCLEOTIDE SEQUENCE</scope>
    <source>
        <strain evidence="1">JES_115</strain>
    </source>
</reference>
<dbReference type="Proteomes" id="UP001172680">
    <property type="component" value="Unassembled WGS sequence"/>
</dbReference>
<accession>A0ACC2YQL9</accession>
<gene>
    <name evidence="1" type="primary">AIM6_2</name>
    <name evidence="1" type="ORF">H2199_007170</name>
</gene>
<comment type="caution">
    <text evidence="1">The sequence shown here is derived from an EMBL/GenBank/DDBJ whole genome shotgun (WGS) entry which is preliminary data.</text>
</comment>
<protein>
    <submittedName>
        <fullName evidence="1">Altered inheritance of mitochondria protein 6</fullName>
    </submittedName>
</protein>
<sequence length="446" mass="50248">MARSFGEAAPLRDDPESAPDGHALKSSTTHLEDGYTVRRGQRRESFWRRFLMTIRLRRRPSHDQSDVVNFSFHPSTEKPPRARCAGGASSRICISVPIVILAIFGLIQAIKFLLVLGPLVWDNQDDNFLPNWGQPGQLGEGLSHYPTDFTRDVVPIPCHSHNDYWRRVPLFEAIHYGCTGVEADVWLFDDELFVGHNLGSLTKNRTLRKMYIDPLLDILDHQNPSTPFNNSSRQGVFDEDPSQTLTLLIDFKTLGEALWPYVEAQLEPLRAKNYLTYYNGSAITSGPITVVATGNAPFKLLTANTTYRDVFFDAPLASMADTKTDTDIEVDESVQNSGQGSTGTAGLTADAFTSTNSYYASVSFSQTIGFPWRGRLSDKQLRKVRAQIKGAKQRGLKPRYWSTPSWPIGLRNHIWDVLVKEGVDYLNVDDLKAAARNDWRKSRFFR</sequence>
<name>A0ACC2YQL9_9PEZI</name>
<dbReference type="EMBL" id="JAPDRP010000022">
    <property type="protein sequence ID" value="KAJ9637680.1"/>
    <property type="molecule type" value="Genomic_DNA"/>
</dbReference>
<keyword evidence="2" id="KW-1185">Reference proteome</keyword>